<accession>A0A2U2B6J4</accession>
<keyword evidence="2" id="KW-1185">Reference proteome</keyword>
<dbReference type="Proteomes" id="UP000244956">
    <property type="component" value="Unassembled WGS sequence"/>
</dbReference>
<dbReference type="Gene3D" id="3.30.420.250">
    <property type="match status" value="1"/>
</dbReference>
<name>A0A2U2B6J4_9BACT</name>
<dbReference type="InterPro" id="IPR024213">
    <property type="entry name" value="DUF3822"/>
</dbReference>
<dbReference type="Pfam" id="PF12864">
    <property type="entry name" value="DUF3822"/>
    <property type="match status" value="1"/>
</dbReference>
<proteinExistence type="predicted"/>
<evidence type="ECO:0000313" key="2">
    <source>
        <dbReference type="Proteomes" id="UP000244956"/>
    </source>
</evidence>
<dbReference type="AlphaFoldDB" id="A0A2U2B6J4"/>
<protein>
    <submittedName>
        <fullName evidence="1">DUF3822 domain-containing protein</fullName>
    </submittedName>
</protein>
<dbReference type="Gene3D" id="3.30.420.260">
    <property type="match status" value="1"/>
</dbReference>
<dbReference type="RefSeq" id="WP_109265234.1">
    <property type="nucleotide sequence ID" value="NZ_QEWP01000012.1"/>
</dbReference>
<reference evidence="1 2" key="1">
    <citation type="submission" date="2018-05" db="EMBL/GenBank/DDBJ databases">
        <title>Marinilabilia rubrum sp. nov., isolated from saltern sediment.</title>
        <authorList>
            <person name="Zhang R."/>
        </authorList>
    </citation>
    <scope>NUCLEOTIDE SEQUENCE [LARGE SCALE GENOMIC DNA]</scope>
    <source>
        <strain evidence="1 2">WTE16</strain>
    </source>
</reference>
<dbReference type="CDD" id="cd24013">
    <property type="entry name" value="ASKHA_ATPase_BT3980-like"/>
    <property type="match status" value="1"/>
</dbReference>
<organism evidence="1 2">
    <name type="scientific">Marinilabilia rubra</name>
    <dbReference type="NCBI Taxonomy" id="2162893"/>
    <lineage>
        <taxon>Bacteria</taxon>
        <taxon>Pseudomonadati</taxon>
        <taxon>Bacteroidota</taxon>
        <taxon>Bacteroidia</taxon>
        <taxon>Marinilabiliales</taxon>
        <taxon>Marinilabiliaceae</taxon>
        <taxon>Marinilabilia</taxon>
    </lineage>
</organism>
<dbReference type="EMBL" id="QEWP01000012">
    <property type="protein sequence ID" value="PWD98700.1"/>
    <property type="molecule type" value="Genomic_DNA"/>
</dbReference>
<sequence>MVPDLRLVDETYDTNITSSYFLSIQVNLDGFSFSTLDPVRNKYIQFKYFSFGKVNSDELPVLAEKIFEQNELLNLPYKKVFVLLPSPYSTLVPSGLFEEKEAGKWLSFTHQLPPEQKIVHSIMKMADAWNIFAAPKEMVDLFRRQFPDPRFFHQYVPMAETRLAVSRPGAGRNQAIINLQKKYFDLVVLEKNNLKLCNSFEISSEEDLIYYTLFVFEQLQLSPSGIEVQLIGSHPDFNKIKQTLGKYIKHVKQPGLPGGFQYSYLFKEVSGHKFHNLLSMASCV</sequence>
<gene>
    <name evidence="1" type="ORF">DDZ16_14675</name>
</gene>
<dbReference type="OrthoDB" id="658622at2"/>
<evidence type="ECO:0000313" key="1">
    <source>
        <dbReference type="EMBL" id="PWD98700.1"/>
    </source>
</evidence>
<comment type="caution">
    <text evidence="1">The sequence shown here is derived from an EMBL/GenBank/DDBJ whole genome shotgun (WGS) entry which is preliminary data.</text>
</comment>